<dbReference type="InterPro" id="IPR025859">
    <property type="entry name" value="AurF/CmlI"/>
</dbReference>
<evidence type="ECO:0000256" key="1">
    <source>
        <dbReference type="SAM" id="MobiDB-lite"/>
    </source>
</evidence>
<reference evidence="2 3" key="1">
    <citation type="submission" date="2020-08" db="EMBL/GenBank/DDBJ databases">
        <title>Sequencing the genomes of 1000 actinobacteria strains.</title>
        <authorList>
            <person name="Klenk H.-P."/>
        </authorList>
    </citation>
    <scope>NUCLEOTIDE SEQUENCE [LARGE SCALE GENOMIC DNA]</scope>
    <source>
        <strain evidence="2 3">DSM 43582</strain>
    </source>
</reference>
<organism evidence="2 3">
    <name type="scientific">Nocardia transvalensis</name>
    <dbReference type="NCBI Taxonomy" id="37333"/>
    <lineage>
        <taxon>Bacteria</taxon>
        <taxon>Bacillati</taxon>
        <taxon>Actinomycetota</taxon>
        <taxon>Actinomycetes</taxon>
        <taxon>Mycobacteriales</taxon>
        <taxon>Nocardiaceae</taxon>
        <taxon>Nocardia</taxon>
    </lineage>
</organism>
<name>A0A7W9UKZ6_9NOCA</name>
<comment type="caution">
    <text evidence="2">The sequence shown here is derived from an EMBL/GenBank/DDBJ whole genome shotgun (WGS) entry which is preliminary data.</text>
</comment>
<dbReference type="Pfam" id="PF11583">
    <property type="entry name" value="AurF"/>
    <property type="match status" value="1"/>
</dbReference>
<accession>A0A7W9UKZ6</accession>
<gene>
    <name evidence="2" type="ORF">BJY24_005908</name>
</gene>
<sequence length="275" mass="29823">MSSGDHFHLPASAMMRASVRRAGFSPPAAELDRFPRHRISLYGSWLWWRLDPIQRRDLGRRELVGLLTAGMCAQSVLSLLGMREAGGRGPVLALAASHRNSALFVRLTAATGVVPYRPPWPVRLAARASAWLPPGPMDPGLVELSEQASLRLAGALADDPGRQPLVREAARLRLVTWVRHLEGSREMLIRAVAARSPVRDPLRAWAVAAATTAAHAVATHPEAYRAAGMVPDADGPARAPRRPSRFTVTRVRRRSGPAWPVTPAETTASRAADPL</sequence>
<evidence type="ECO:0000313" key="3">
    <source>
        <dbReference type="Proteomes" id="UP000540412"/>
    </source>
</evidence>
<evidence type="ECO:0000313" key="2">
    <source>
        <dbReference type="EMBL" id="MBB5916996.1"/>
    </source>
</evidence>
<protein>
    <submittedName>
        <fullName evidence="2">Uncharacterized protein</fullName>
    </submittedName>
</protein>
<dbReference type="EMBL" id="JACHIT010000002">
    <property type="protein sequence ID" value="MBB5916996.1"/>
    <property type="molecule type" value="Genomic_DNA"/>
</dbReference>
<dbReference type="AlphaFoldDB" id="A0A7W9UKZ6"/>
<feature type="region of interest" description="Disordered" evidence="1">
    <location>
        <begin position="250"/>
        <end position="275"/>
    </location>
</feature>
<dbReference type="RefSeq" id="WP_051161603.1">
    <property type="nucleotide sequence ID" value="NZ_JACHIT010000002.1"/>
</dbReference>
<dbReference type="Proteomes" id="UP000540412">
    <property type="component" value="Unassembled WGS sequence"/>
</dbReference>
<keyword evidence="3" id="KW-1185">Reference proteome</keyword>
<proteinExistence type="predicted"/>